<reference evidence="8" key="1">
    <citation type="submission" date="2018-03" db="EMBL/GenBank/DDBJ databases">
        <authorList>
            <person name="Guldener U."/>
        </authorList>
    </citation>
    <scope>NUCLEOTIDE SEQUENCE</scope>
</reference>
<dbReference type="EMBL" id="ONZP01000270">
    <property type="protein sequence ID" value="SPJ79461.1"/>
    <property type="molecule type" value="Genomic_DNA"/>
</dbReference>
<feature type="domain" description="Glycoside hydrolase family 31 TIM barrel" evidence="5">
    <location>
        <begin position="307"/>
        <end position="747"/>
    </location>
</feature>
<dbReference type="InterPro" id="IPR000322">
    <property type="entry name" value="Glyco_hydro_31_TIM"/>
</dbReference>
<feature type="domain" description="Glycosyl hydrolase family 31 C-terminal" evidence="7">
    <location>
        <begin position="756"/>
        <end position="878"/>
    </location>
</feature>
<evidence type="ECO:0000259" key="7">
    <source>
        <dbReference type="Pfam" id="PF21365"/>
    </source>
</evidence>
<evidence type="ECO:0000256" key="4">
    <source>
        <dbReference type="RuleBase" id="RU361185"/>
    </source>
</evidence>
<dbReference type="PANTHER" id="PTHR22762">
    <property type="entry name" value="ALPHA-GLUCOSIDASE"/>
    <property type="match status" value="1"/>
</dbReference>
<gene>
    <name evidence="8" type="ORF">FTOL_07852</name>
</gene>
<dbReference type="Pfam" id="PF13802">
    <property type="entry name" value="Gal_mutarotas_2"/>
    <property type="match status" value="1"/>
</dbReference>
<keyword evidence="4" id="KW-0326">Glycosidase</keyword>
<dbReference type="InterPro" id="IPR013780">
    <property type="entry name" value="Glyco_hydro_b"/>
</dbReference>
<evidence type="ECO:0000259" key="5">
    <source>
        <dbReference type="Pfam" id="PF01055"/>
    </source>
</evidence>
<comment type="catalytic activity">
    <reaction evidence="1">
        <text>Hydrolysis of terminal, non-reducing (1-&gt;4)-linked alpha-D-glucose residues with release of alpha-D-glucose.</text>
        <dbReference type="EC" id="3.2.1.20"/>
    </reaction>
</comment>
<dbReference type="Pfam" id="PF21365">
    <property type="entry name" value="Glyco_hydro_31_3rd"/>
    <property type="match status" value="1"/>
</dbReference>
<protein>
    <recommendedName>
        <fullName evidence="3">alpha-glucosidase</fullName>
        <ecNumber evidence="3">3.2.1.20</ecNumber>
    </recommendedName>
</protein>
<dbReference type="Proteomes" id="UP001187734">
    <property type="component" value="Unassembled WGS sequence"/>
</dbReference>
<dbReference type="GO" id="GO:0030246">
    <property type="term" value="F:carbohydrate binding"/>
    <property type="evidence" value="ECO:0007669"/>
    <property type="project" value="InterPro"/>
</dbReference>
<feature type="domain" description="Glycoside hydrolase family 31 N-terminal" evidence="6">
    <location>
        <begin position="90"/>
        <end position="265"/>
    </location>
</feature>
<evidence type="ECO:0000256" key="1">
    <source>
        <dbReference type="ARBA" id="ARBA00001657"/>
    </source>
</evidence>
<dbReference type="InterPro" id="IPR011013">
    <property type="entry name" value="Gal_mutarotase_sf_dom"/>
</dbReference>
<dbReference type="EC" id="3.2.1.20" evidence="3"/>
<keyword evidence="9" id="KW-1185">Reference proteome</keyword>
<dbReference type="Gene3D" id="2.60.40.1180">
    <property type="entry name" value="Golgi alpha-mannosidase II"/>
    <property type="match status" value="2"/>
</dbReference>
<dbReference type="InterPro" id="IPR048395">
    <property type="entry name" value="Glyco_hydro_31_C"/>
</dbReference>
<sequence length="1059" mass="119874">MATPSDPLNFIPADLFFPTTTNFTTTSEALSVESSSSTASVDPLRCRRTIVRDTFSSLVAGLQEEYRDSDAWNSFPTPHEWFWKTSFEQKAPDHWVPASVEYTSQDSIGITNTSLHFFASPFRIVATRKLKALDSDPAFLQAVGIDSVSEYEQIIWQTTDQTFSYQGDPNIGVVNNVVLNIKKPGPAVYLGFGEQGGKTVLKKPTYLNFFFYDNFNYQKVYGVGALDTREPLYHSTPFYLEMNGNPDRKNVTGVMVDNYSQVAIDLGKNDSHTISIAIRFNTFDAWILTADDVPRMIWQYTSIVGRPKLKPRFILGHHQACYGYSDEGMVNNFVQRYRDSEIPLDGMHLDVDFQDRYRTFTNSNKNFPDVGSFLKGLKVKGVKSCTNITPILIIRPSDEGPYKALDSFWDINDKLNPETNLLVADKRYLEGLPNHQPLCWRYDGGLQSVDPNDVNQRERFADYIAAPDYRDEYSFSDNYNSGYPFHGGVSYGTNLGTPGFYPDLNRRAARKKWGEQYQYLFDNGLEFVWQDMTTPAAEKCYGDSLGFPSRLLMMDDASINPKTKTAIELWSLYSYNLHKATYHGLNNLAGRENKRNFILGRGSQTGMHRYAGLWTGDNGSSWDFFKISISQVLALGYSGLSIVGVDMGGFTFDPKMNLPTPWCDPELLIRWYAGAFLLPWYRSHYLQHPEASPAGCKAFQEPWAYGDILNNFPGPLPPDQALLYRSVVPICRYYVQLRYSLIQVLYDCMFANLINGLPIARAMLVTDPFDSSLFNANQEFVDTQYLLGHNILVAPLVERNATRRDVYFPNSDTWYPSNLPVNNQSFSPDPTLKHAALLQKPVPGGKIVDYDCHIPDAFADPEQVAYVTPVYIRAGAIVPQLEVRQWVEEGDRNMPTIHVFPGGKNTSYSMYLDDGASRDSAPIDLPQHKYKDAAQYTKAKGFYREVKITQDNTKTNRKITIRHPWNGYDAKDTVGDTYTFAIWTVQAIAPHVSEVNLSFEDETGMVLVDAGLRFEYNKDRGVLTVNVPVHLVPSLKTPENYTQGPFTDRYLAINVSGLP</sequence>
<accession>A0AAE8SJP3</accession>
<comment type="caution">
    <text evidence="8">The sequence shown here is derived from an EMBL/GenBank/DDBJ whole genome shotgun (WGS) entry which is preliminary data.</text>
</comment>
<dbReference type="CDD" id="cd14752">
    <property type="entry name" value="GH31_N"/>
    <property type="match status" value="1"/>
</dbReference>
<dbReference type="SUPFAM" id="SSF74650">
    <property type="entry name" value="Galactose mutarotase-like"/>
    <property type="match status" value="1"/>
</dbReference>
<name>A0AAE8SJP3_9HYPO</name>
<dbReference type="GO" id="GO:0005975">
    <property type="term" value="P:carbohydrate metabolic process"/>
    <property type="evidence" value="ECO:0007669"/>
    <property type="project" value="InterPro"/>
</dbReference>
<dbReference type="GO" id="GO:0004558">
    <property type="term" value="F:alpha-1,4-glucosidase activity"/>
    <property type="evidence" value="ECO:0007669"/>
    <property type="project" value="UniProtKB-EC"/>
</dbReference>
<evidence type="ECO:0000256" key="3">
    <source>
        <dbReference type="ARBA" id="ARBA00012741"/>
    </source>
</evidence>
<dbReference type="Gene3D" id="2.60.40.1760">
    <property type="entry name" value="glycosyl hydrolase (family 31)"/>
    <property type="match status" value="1"/>
</dbReference>
<dbReference type="SUPFAM" id="SSF51011">
    <property type="entry name" value="Glycosyl hydrolase domain"/>
    <property type="match status" value="1"/>
</dbReference>
<dbReference type="AlphaFoldDB" id="A0AAE8SJP3"/>
<evidence type="ECO:0000259" key="6">
    <source>
        <dbReference type="Pfam" id="PF13802"/>
    </source>
</evidence>
<dbReference type="Gene3D" id="3.20.20.80">
    <property type="entry name" value="Glycosidases"/>
    <property type="match status" value="2"/>
</dbReference>
<dbReference type="SUPFAM" id="SSF51445">
    <property type="entry name" value="(Trans)glycosidases"/>
    <property type="match status" value="1"/>
</dbReference>
<dbReference type="InterPro" id="IPR025887">
    <property type="entry name" value="Glyco_hydro_31_N_dom"/>
</dbReference>
<comment type="similarity">
    <text evidence="2 4">Belongs to the glycosyl hydrolase 31 family.</text>
</comment>
<keyword evidence="4" id="KW-0378">Hydrolase</keyword>
<proteinExistence type="inferred from homology"/>
<organism evidence="8 9">
    <name type="scientific">Fusarium torulosum</name>
    <dbReference type="NCBI Taxonomy" id="33205"/>
    <lineage>
        <taxon>Eukaryota</taxon>
        <taxon>Fungi</taxon>
        <taxon>Dikarya</taxon>
        <taxon>Ascomycota</taxon>
        <taxon>Pezizomycotina</taxon>
        <taxon>Sordariomycetes</taxon>
        <taxon>Hypocreomycetidae</taxon>
        <taxon>Hypocreales</taxon>
        <taxon>Nectriaceae</taxon>
        <taxon>Fusarium</taxon>
    </lineage>
</organism>
<evidence type="ECO:0000256" key="2">
    <source>
        <dbReference type="ARBA" id="ARBA00007806"/>
    </source>
</evidence>
<dbReference type="PANTHER" id="PTHR22762:SF120">
    <property type="entry name" value="HETEROGLYCAN GLUCOSIDASE 1"/>
    <property type="match status" value="1"/>
</dbReference>
<evidence type="ECO:0000313" key="9">
    <source>
        <dbReference type="Proteomes" id="UP001187734"/>
    </source>
</evidence>
<dbReference type="InterPro" id="IPR017853">
    <property type="entry name" value="GH"/>
</dbReference>
<dbReference type="Pfam" id="PF01055">
    <property type="entry name" value="Glyco_hydro_31_2nd"/>
    <property type="match status" value="1"/>
</dbReference>
<evidence type="ECO:0000313" key="8">
    <source>
        <dbReference type="EMBL" id="SPJ79461.1"/>
    </source>
</evidence>